<gene>
    <name evidence="1" type="ORF">L9F63_007151</name>
</gene>
<dbReference type="GO" id="GO:0003676">
    <property type="term" value="F:nucleic acid binding"/>
    <property type="evidence" value="ECO:0007669"/>
    <property type="project" value="InterPro"/>
</dbReference>
<name>A0AAD7Z8U6_DIPPU</name>
<keyword evidence="2" id="KW-1185">Reference proteome</keyword>
<organism evidence="1 2">
    <name type="scientific">Diploptera punctata</name>
    <name type="common">Pacific beetle cockroach</name>
    <dbReference type="NCBI Taxonomy" id="6984"/>
    <lineage>
        <taxon>Eukaryota</taxon>
        <taxon>Metazoa</taxon>
        <taxon>Ecdysozoa</taxon>
        <taxon>Arthropoda</taxon>
        <taxon>Hexapoda</taxon>
        <taxon>Insecta</taxon>
        <taxon>Pterygota</taxon>
        <taxon>Neoptera</taxon>
        <taxon>Polyneoptera</taxon>
        <taxon>Dictyoptera</taxon>
        <taxon>Blattodea</taxon>
        <taxon>Blaberoidea</taxon>
        <taxon>Blaberidae</taxon>
        <taxon>Diplopterinae</taxon>
        <taxon>Diploptera</taxon>
    </lineage>
</organism>
<dbReference type="Proteomes" id="UP001233999">
    <property type="component" value="Unassembled WGS sequence"/>
</dbReference>
<proteinExistence type="predicted"/>
<sequence>MTLSYRITRTHTAHSAVNLYHCWEWEVLSHLPHSLELSLCDYDSVTKMKEPLRDIRFQTIPEVLLTLRQSGETPTEQELLLGYYDFHIAGNEL</sequence>
<accession>A0AAD7Z8U6</accession>
<reference evidence="1" key="1">
    <citation type="journal article" date="2023" name="IScience">
        <title>Live-bearing cockroach genome reveals convergent evolutionary mechanisms linked to viviparity in insects and beyond.</title>
        <authorList>
            <person name="Fouks B."/>
            <person name="Harrison M.C."/>
            <person name="Mikhailova A.A."/>
            <person name="Marchal E."/>
            <person name="English S."/>
            <person name="Carruthers M."/>
            <person name="Jennings E.C."/>
            <person name="Chiamaka E.L."/>
            <person name="Frigard R.A."/>
            <person name="Pippel M."/>
            <person name="Attardo G.M."/>
            <person name="Benoit J.B."/>
            <person name="Bornberg-Bauer E."/>
            <person name="Tobe S.S."/>
        </authorList>
    </citation>
    <scope>NUCLEOTIDE SEQUENCE</scope>
    <source>
        <strain evidence="1">Stay&amp;Tobe</strain>
    </source>
</reference>
<comment type="caution">
    <text evidence="1">The sequence shown here is derived from an EMBL/GenBank/DDBJ whole genome shotgun (WGS) entry which is preliminary data.</text>
</comment>
<dbReference type="Gene3D" id="3.30.420.10">
    <property type="entry name" value="Ribonuclease H-like superfamily/Ribonuclease H"/>
    <property type="match status" value="1"/>
</dbReference>
<evidence type="ECO:0000313" key="1">
    <source>
        <dbReference type="EMBL" id="KAJ9576051.1"/>
    </source>
</evidence>
<reference evidence="1" key="2">
    <citation type="submission" date="2023-05" db="EMBL/GenBank/DDBJ databases">
        <authorList>
            <person name="Fouks B."/>
        </authorList>
    </citation>
    <scope>NUCLEOTIDE SEQUENCE</scope>
    <source>
        <strain evidence="1">Stay&amp;Tobe</strain>
        <tissue evidence="1">Testes</tissue>
    </source>
</reference>
<dbReference type="AlphaFoldDB" id="A0AAD7Z8U6"/>
<dbReference type="InterPro" id="IPR036397">
    <property type="entry name" value="RNaseH_sf"/>
</dbReference>
<dbReference type="EMBL" id="JASPKZ010009810">
    <property type="protein sequence ID" value="KAJ9576051.1"/>
    <property type="molecule type" value="Genomic_DNA"/>
</dbReference>
<evidence type="ECO:0000313" key="2">
    <source>
        <dbReference type="Proteomes" id="UP001233999"/>
    </source>
</evidence>
<protein>
    <submittedName>
        <fullName evidence="1">Uncharacterized protein</fullName>
    </submittedName>
</protein>